<name>A0A1E7EUV0_9STRA</name>
<dbReference type="InterPro" id="IPR001128">
    <property type="entry name" value="Cyt_P450"/>
</dbReference>
<evidence type="ECO:0000256" key="5">
    <source>
        <dbReference type="ARBA" id="ARBA00023004"/>
    </source>
</evidence>
<dbReference type="AlphaFoldDB" id="A0A1E7EUV0"/>
<dbReference type="EMBL" id="KV784375">
    <property type="protein sequence ID" value="OEU09636.1"/>
    <property type="molecule type" value="Genomic_DNA"/>
</dbReference>
<dbReference type="Pfam" id="PF00067">
    <property type="entry name" value="p450"/>
    <property type="match status" value="1"/>
</dbReference>
<reference evidence="7 8" key="1">
    <citation type="submission" date="2016-09" db="EMBL/GenBank/DDBJ databases">
        <title>Extensive genetic diversity and differential bi-allelic expression allows diatom success in the polar Southern Ocean.</title>
        <authorList>
            <consortium name="DOE Joint Genome Institute"/>
            <person name="Mock T."/>
            <person name="Otillar R.P."/>
            <person name="Strauss J."/>
            <person name="Dupont C."/>
            <person name="Frickenhaus S."/>
            <person name="Maumus F."/>
            <person name="Mcmullan M."/>
            <person name="Sanges R."/>
            <person name="Schmutz J."/>
            <person name="Toseland A."/>
            <person name="Valas R."/>
            <person name="Veluchamy A."/>
            <person name="Ward B.J."/>
            <person name="Allen A."/>
            <person name="Barry K."/>
            <person name="Falciatore A."/>
            <person name="Ferrante M."/>
            <person name="Fortunato A.E."/>
            <person name="Gloeckner G."/>
            <person name="Gruber A."/>
            <person name="Hipkin R."/>
            <person name="Janech M."/>
            <person name="Kroth P."/>
            <person name="Leese F."/>
            <person name="Lindquist E."/>
            <person name="Lyon B.R."/>
            <person name="Martin J."/>
            <person name="Mayer C."/>
            <person name="Parker M."/>
            <person name="Quesneville H."/>
            <person name="Raymond J."/>
            <person name="Uhlig C."/>
            <person name="Valentin K.U."/>
            <person name="Worden A.Z."/>
            <person name="Armbrust E.V."/>
            <person name="Bowler C."/>
            <person name="Green B."/>
            <person name="Moulton V."/>
            <person name="Van Oosterhout C."/>
            <person name="Grigoriev I."/>
        </authorList>
    </citation>
    <scope>NUCLEOTIDE SEQUENCE [LARGE SCALE GENOMIC DNA]</scope>
    <source>
        <strain evidence="7 8">CCMP1102</strain>
    </source>
</reference>
<dbReference type="Gene3D" id="1.10.630.10">
    <property type="entry name" value="Cytochrome P450"/>
    <property type="match status" value="1"/>
</dbReference>
<keyword evidence="5" id="KW-0408">Iron</keyword>
<dbReference type="KEGG" id="fcy:FRACYDRAFT_248514"/>
<dbReference type="PANTHER" id="PTHR24286:SF384">
    <property type="entry name" value="P450, PUTATIVE (EUROFUNG)-RELATED"/>
    <property type="match status" value="1"/>
</dbReference>
<proteinExistence type="inferred from homology"/>
<evidence type="ECO:0000256" key="6">
    <source>
        <dbReference type="ARBA" id="ARBA00023033"/>
    </source>
</evidence>
<keyword evidence="6" id="KW-0503">Monooxygenase</keyword>
<protein>
    <submittedName>
        <fullName evidence="7">Cytochrome P450</fullName>
    </submittedName>
</protein>
<keyword evidence="2" id="KW-0349">Heme</keyword>
<evidence type="ECO:0000313" key="8">
    <source>
        <dbReference type="Proteomes" id="UP000095751"/>
    </source>
</evidence>
<evidence type="ECO:0000256" key="3">
    <source>
        <dbReference type="ARBA" id="ARBA00022723"/>
    </source>
</evidence>
<keyword evidence="8" id="KW-1185">Reference proteome</keyword>
<dbReference type="GO" id="GO:0004497">
    <property type="term" value="F:monooxygenase activity"/>
    <property type="evidence" value="ECO:0007669"/>
    <property type="project" value="UniProtKB-KW"/>
</dbReference>
<keyword evidence="4" id="KW-0560">Oxidoreductase</keyword>
<dbReference type="GO" id="GO:0016125">
    <property type="term" value="P:sterol metabolic process"/>
    <property type="evidence" value="ECO:0007669"/>
    <property type="project" value="TreeGrafter"/>
</dbReference>
<organism evidence="7 8">
    <name type="scientific">Fragilariopsis cylindrus CCMP1102</name>
    <dbReference type="NCBI Taxonomy" id="635003"/>
    <lineage>
        <taxon>Eukaryota</taxon>
        <taxon>Sar</taxon>
        <taxon>Stramenopiles</taxon>
        <taxon>Ochrophyta</taxon>
        <taxon>Bacillariophyta</taxon>
        <taxon>Bacillariophyceae</taxon>
        <taxon>Bacillariophycidae</taxon>
        <taxon>Bacillariales</taxon>
        <taxon>Bacillariaceae</taxon>
        <taxon>Fragilariopsis</taxon>
    </lineage>
</organism>
<keyword evidence="3" id="KW-0479">Metal-binding</keyword>
<dbReference type="InParanoid" id="A0A1E7EUV0"/>
<comment type="similarity">
    <text evidence="1">Belongs to the cytochrome P450 family.</text>
</comment>
<dbReference type="Proteomes" id="UP000095751">
    <property type="component" value="Unassembled WGS sequence"/>
</dbReference>
<accession>A0A1E7EUV0</accession>
<evidence type="ECO:0000256" key="4">
    <source>
        <dbReference type="ARBA" id="ARBA00023002"/>
    </source>
</evidence>
<dbReference type="GO" id="GO:0016705">
    <property type="term" value="F:oxidoreductase activity, acting on paired donors, with incorporation or reduction of molecular oxygen"/>
    <property type="evidence" value="ECO:0007669"/>
    <property type="project" value="InterPro"/>
</dbReference>
<dbReference type="GO" id="GO:0005506">
    <property type="term" value="F:iron ion binding"/>
    <property type="evidence" value="ECO:0007669"/>
    <property type="project" value="InterPro"/>
</dbReference>
<dbReference type="InterPro" id="IPR036396">
    <property type="entry name" value="Cyt_P450_sf"/>
</dbReference>
<dbReference type="PANTHER" id="PTHR24286">
    <property type="entry name" value="CYTOCHROME P450 26"/>
    <property type="match status" value="1"/>
</dbReference>
<dbReference type="OrthoDB" id="1103324at2759"/>
<evidence type="ECO:0000256" key="1">
    <source>
        <dbReference type="ARBA" id="ARBA00010617"/>
    </source>
</evidence>
<dbReference type="SUPFAM" id="SSF48264">
    <property type="entry name" value="Cytochrome P450"/>
    <property type="match status" value="1"/>
</dbReference>
<dbReference type="GO" id="GO:0020037">
    <property type="term" value="F:heme binding"/>
    <property type="evidence" value="ECO:0007669"/>
    <property type="project" value="InterPro"/>
</dbReference>
<evidence type="ECO:0000313" key="7">
    <source>
        <dbReference type="EMBL" id="OEU09636.1"/>
    </source>
</evidence>
<sequence length="392" mass="44101">MYDDNEGYLSSKPLLSSILSFLLIGNIVRPYLQPGSLGLSFVGSLLSVLYKYSPLKNLPLNGKIFLMIIQMGNKIRHELTKTTDEELDKYYNVCCCSNNYDNDNSNNGGGFVSGEVFKLYALRVFMLSSFGEVLHDSFLTWINGFSALTGTLRIRGGKFDLAMQARTQILLACKRLVDKFKNDSPTPDSDRSKNIVIGTMIYSKITDPNGVGLSEDEILDNLLLLIFAGHDTTSASINTVLHHVAQNLYVLNATQEEISLKFKTSNDDEYELDYEQLKEINAPILNAIMYESWRIDTPVSAGFRKLVNTNNNNKTATTDNNGYRYPIGTIFNYNINLASHDKTLYGNANSFHFERFLPVYHPLYKNDYETTAPSSSSNSSSYYPVFGKHLLN</sequence>
<gene>
    <name evidence="7" type="ORF">FRACYDRAFT_248514</name>
</gene>
<evidence type="ECO:0000256" key="2">
    <source>
        <dbReference type="ARBA" id="ARBA00022617"/>
    </source>
</evidence>